<protein>
    <submittedName>
        <fullName evidence="2">Putative secreted peptide</fullName>
    </submittedName>
</protein>
<feature type="region of interest" description="Disordered" evidence="1">
    <location>
        <begin position="63"/>
        <end position="106"/>
    </location>
</feature>
<reference evidence="2" key="1">
    <citation type="submission" date="2018-01" db="EMBL/GenBank/DDBJ databases">
        <title>An insight into the sialome of Amazonian anophelines.</title>
        <authorList>
            <person name="Ribeiro J.M."/>
            <person name="Scarpassa V."/>
            <person name="Calvo E."/>
        </authorList>
    </citation>
    <scope>NUCLEOTIDE SEQUENCE</scope>
    <source>
        <tissue evidence="2">Salivary glands</tissue>
    </source>
</reference>
<dbReference type="AlphaFoldDB" id="A0A2M3ZPB0"/>
<evidence type="ECO:0000313" key="2">
    <source>
        <dbReference type="EMBL" id="MBW30280.1"/>
    </source>
</evidence>
<sequence>MAAATQLISTVTQMVTAAAAPPVQQTQAPVAVPNGVMLTEIGSPTVGPGRVVGFVDVSSMGTPAPASSYGSSYTSSGTEADQEVASLTSPANIESMMMQPPPHQQQ</sequence>
<evidence type="ECO:0000256" key="1">
    <source>
        <dbReference type="SAM" id="MobiDB-lite"/>
    </source>
</evidence>
<proteinExistence type="predicted"/>
<dbReference type="EMBL" id="GGFM01009529">
    <property type="protein sequence ID" value="MBW30280.1"/>
    <property type="molecule type" value="Transcribed_RNA"/>
</dbReference>
<name>A0A2M3ZPB0_9DIPT</name>
<organism evidence="2">
    <name type="scientific">Anopheles braziliensis</name>
    <dbReference type="NCBI Taxonomy" id="58242"/>
    <lineage>
        <taxon>Eukaryota</taxon>
        <taxon>Metazoa</taxon>
        <taxon>Ecdysozoa</taxon>
        <taxon>Arthropoda</taxon>
        <taxon>Hexapoda</taxon>
        <taxon>Insecta</taxon>
        <taxon>Pterygota</taxon>
        <taxon>Neoptera</taxon>
        <taxon>Endopterygota</taxon>
        <taxon>Diptera</taxon>
        <taxon>Nematocera</taxon>
        <taxon>Culicoidea</taxon>
        <taxon>Culicidae</taxon>
        <taxon>Anophelinae</taxon>
        <taxon>Anopheles</taxon>
    </lineage>
</organism>
<accession>A0A2M3ZPB0</accession>
<feature type="compositionally biased region" description="Low complexity" evidence="1">
    <location>
        <begin position="63"/>
        <end position="78"/>
    </location>
</feature>